<dbReference type="GeneID" id="102514450"/>
<dbReference type="GO" id="GO:0006355">
    <property type="term" value="P:regulation of DNA-templated transcription"/>
    <property type="evidence" value="ECO:0007669"/>
    <property type="project" value="InterPro"/>
</dbReference>
<feature type="region of interest" description="Disordered" evidence="2">
    <location>
        <begin position="674"/>
        <end position="702"/>
    </location>
</feature>
<name>A0A8B6YQU0_CAMFR</name>
<dbReference type="AlphaFoldDB" id="A0A8B6YQU0"/>
<dbReference type="KEGG" id="cfr:102514450"/>
<evidence type="ECO:0000313" key="4">
    <source>
        <dbReference type="RefSeq" id="XP_006194815.2"/>
    </source>
</evidence>
<protein>
    <submittedName>
        <fullName evidence="4">Ligand-dependent nuclear receptor-interacting factor 1 isoform X1</fullName>
    </submittedName>
</protein>
<dbReference type="GO" id="GO:0042974">
    <property type="term" value="F:nuclear retinoic acid receptor binding"/>
    <property type="evidence" value="ECO:0007669"/>
    <property type="project" value="InterPro"/>
</dbReference>
<dbReference type="PANTHER" id="PTHR16131:SF2">
    <property type="entry name" value="LIGAND-DEPENDENT NUCLEAR RECEPTOR-INTERACTING FACTOR 1"/>
    <property type="match status" value="1"/>
</dbReference>
<dbReference type="CTD" id="55791"/>
<keyword evidence="4" id="KW-0675">Receptor</keyword>
<dbReference type="Proteomes" id="UP000694856">
    <property type="component" value="Chromosome 9"/>
</dbReference>
<sequence length="760" mass="83322">MSNNLQRVFLKPAEEKSGSASHCVSGCMYQVVQTIGSDGKNLLQLLPIPNSSGNLIPLVQSSVMSDALKGNTGSPVQVTFKTQISSSSTSSSVQLPIFQPASSSNYFLTRTVDTAEKVRVTSVGTENFTSSVSKVQSHGVKIDGLTMQTFAVSPSSTQNDSSYILVNTQSLPMTVKSPVLPSGHHLQIPAHAEVKSVPASSLPPSVQQKILASATTSTSGTVEASQIPTVIYVSPVNTVKNVVTKNFQNIYPKPVTEIAKPVILNTTQIPVNVAKETQLKGGQHSQAAPVKWIFQENLQPCTPSLVPVKSSNNVASKILKTFVDRKSLGDNIINMPPLSTISPGGTQSKSMPIKDNALVMFNGKVYLLAKKGTDVLPSLIDQQNSVSPDIPRKDTSQIVSSSPVTEISREVVNIVLAKSKSSQMETKSLSNTRLASMANLRAEKNKKVEKPFLSTPDPHNMNQSINCLKQSKTLFTKPDFPDGFSTGQNAPRKGNIIQSVEKISSSVDATTVTSQQCVFRDQEPKIQNEMASTLEKVTQERNNRKNSQGRSNKAYLKNDAELKKIFGLTKDLRVCLTRIPHHLGSGECFDLFSNLVKSDTYKETQFIVKEEGRKQGFDKKRKAKTAKKMDHTKKRKTENICNTALNGGTNVTSSQDFSSILPTSDVSHCSNLSSLSKTREEERPEIEDCTQENQEKGTLSSSAAFEQSHSFNKNYTDDIFPMTPPELEETIRDEKIRRLKQALREKEAALEEMRKKMHQK</sequence>
<feature type="coiled-coil region" evidence="1">
    <location>
        <begin position="732"/>
        <end position="760"/>
    </location>
</feature>
<evidence type="ECO:0000313" key="3">
    <source>
        <dbReference type="Proteomes" id="UP000694856"/>
    </source>
</evidence>
<dbReference type="PANTHER" id="PTHR16131">
    <property type="entry name" value="LIGAND-DEPENDENT NUCLEAR RECEPTOR-INTERACTING FACTOR 1"/>
    <property type="match status" value="1"/>
</dbReference>
<evidence type="ECO:0000256" key="2">
    <source>
        <dbReference type="SAM" id="MobiDB-lite"/>
    </source>
</evidence>
<dbReference type="Pfam" id="PF15741">
    <property type="entry name" value="LRIF1"/>
    <property type="match status" value="1"/>
</dbReference>
<gene>
    <name evidence="4" type="primary">LRIF1</name>
</gene>
<keyword evidence="3" id="KW-1185">Reference proteome</keyword>
<dbReference type="RefSeq" id="XP_006194815.2">
    <property type="nucleotide sequence ID" value="XM_006194753.3"/>
</dbReference>
<organism evidence="3 4">
    <name type="scientific">Camelus ferus</name>
    <name type="common">Wild bactrian camel</name>
    <name type="synonym">Camelus bactrianus ferus</name>
    <dbReference type="NCBI Taxonomy" id="419612"/>
    <lineage>
        <taxon>Eukaryota</taxon>
        <taxon>Metazoa</taxon>
        <taxon>Chordata</taxon>
        <taxon>Craniata</taxon>
        <taxon>Vertebrata</taxon>
        <taxon>Euteleostomi</taxon>
        <taxon>Mammalia</taxon>
        <taxon>Eutheria</taxon>
        <taxon>Laurasiatheria</taxon>
        <taxon>Artiodactyla</taxon>
        <taxon>Tylopoda</taxon>
        <taxon>Camelidae</taxon>
        <taxon>Camelus</taxon>
    </lineage>
</organism>
<keyword evidence="1" id="KW-0175">Coiled coil</keyword>
<dbReference type="InterPro" id="IPR026191">
    <property type="entry name" value="LRIF1"/>
</dbReference>
<reference evidence="4" key="1">
    <citation type="submission" date="2025-08" db="UniProtKB">
        <authorList>
            <consortium name="RefSeq"/>
        </authorList>
    </citation>
    <scope>IDENTIFICATION</scope>
    <source>
        <tissue evidence="4">Ear skin</tissue>
    </source>
</reference>
<dbReference type="OrthoDB" id="9944055at2759"/>
<accession>A0A8B6YQU0</accession>
<evidence type="ECO:0000256" key="1">
    <source>
        <dbReference type="SAM" id="Coils"/>
    </source>
</evidence>
<proteinExistence type="predicted"/>